<evidence type="ECO:0000256" key="7">
    <source>
        <dbReference type="ARBA" id="ARBA00023242"/>
    </source>
</evidence>
<keyword evidence="6" id="KW-0804">Transcription</keyword>
<keyword evidence="2" id="KW-0479">Metal-binding</keyword>
<evidence type="ECO:0000256" key="1">
    <source>
        <dbReference type="ARBA" id="ARBA00004123"/>
    </source>
</evidence>
<feature type="compositionally biased region" description="Acidic residues" evidence="8">
    <location>
        <begin position="262"/>
        <end position="272"/>
    </location>
</feature>
<dbReference type="Gene3D" id="4.10.240.10">
    <property type="entry name" value="Zn(2)-C6 fungal-type DNA-binding domain"/>
    <property type="match status" value="1"/>
</dbReference>
<evidence type="ECO:0000256" key="5">
    <source>
        <dbReference type="ARBA" id="ARBA00023125"/>
    </source>
</evidence>
<dbReference type="SUPFAM" id="SSF57701">
    <property type="entry name" value="Zn2/Cys6 DNA-binding domain"/>
    <property type="match status" value="1"/>
</dbReference>
<feature type="compositionally biased region" description="Basic and acidic residues" evidence="8">
    <location>
        <begin position="116"/>
        <end position="125"/>
    </location>
</feature>
<keyword evidence="12" id="KW-1185">Reference proteome</keyword>
<dbReference type="PROSITE" id="PS50048">
    <property type="entry name" value="ZN2_CY6_FUNGAL_2"/>
    <property type="match status" value="1"/>
</dbReference>
<feature type="compositionally biased region" description="Basic and acidic residues" evidence="8">
    <location>
        <begin position="251"/>
        <end position="260"/>
    </location>
</feature>
<organism evidence="10">
    <name type="scientific">Ustilago bromivora</name>
    <dbReference type="NCBI Taxonomy" id="307758"/>
    <lineage>
        <taxon>Eukaryota</taxon>
        <taxon>Fungi</taxon>
        <taxon>Dikarya</taxon>
        <taxon>Basidiomycota</taxon>
        <taxon>Ustilaginomycotina</taxon>
        <taxon>Ustilaginomycetes</taxon>
        <taxon>Ustilaginales</taxon>
        <taxon>Ustilaginaceae</taxon>
        <taxon>Ustilago</taxon>
    </lineage>
</organism>
<feature type="compositionally biased region" description="Low complexity" evidence="8">
    <location>
        <begin position="126"/>
        <end position="140"/>
    </location>
</feature>
<dbReference type="Proteomes" id="UP000179920">
    <property type="component" value="Chromosome XVI"/>
</dbReference>
<dbReference type="InterPro" id="IPR036864">
    <property type="entry name" value="Zn2-C6_fun-type_DNA-bd_sf"/>
</dbReference>
<dbReference type="Pfam" id="PF00172">
    <property type="entry name" value="Zn_clus"/>
    <property type="match status" value="1"/>
</dbReference>
<keyword evidence="3" id="KW-0862">Zinc</keyword>
<dbReference type="GO" id="GO:0000976">
    <property type="term" value="F:transcription cis-regulatory region binding"/>
    <property type="evidence" value="ECO:0007669"/>
    <property type="project" value="TreeGrafter"/>
</dbReference>
<keyword evidence="7" id="KW-0539">Nucleus</keyword>
<dbReference type="GO" id="GO:0000981">
    <property type="term" value="F:DNA-binding transcription factor activity, RNA polymerase II-specific"/>
    <property type="evidence" value="ECO:0007669"/>
    <property type="project" value="InterPro"/>
</dbReference>
<dbReference type="PANTHER" id="PTHR31845">
    <property type="entry name" value="FINGER DOMAIN PROTEIN, PUTATIVE-RELATED"/>
    <property type="match status" value="1"/>
</dbReference>
<dbReference type="SMART" id="SM00066">
    <property type="entry name" value="GAL4"/>
    <property type="match status" value="1"/>
</dbReference>
<dbReference type="GO" id="GO:0005634">
    <property type="term" value="C:nucleus"/>
    <property type="evidence" value="ECO:0007669"/>
    <property type="project" value="UniProtKB-SubCell"/>
</dbReference>
<evidence type="ECO:0000259" key="9">
    <source>
        <dbReference type="PROSITE" id="PS50048"/>
    </source>
</evidence>
<evidence type="ECO:0000256" key="2">
    <source>
        <dbReference type="ARBA" id="ARBA00022723"/>
    </source>
</evidence>
<reference evidence="11" key="2">
    <citation type="submission" date="2018-08" db="EMBL/GenBank/DDBJ databases">
        <authorList>
            <person name="Guldener U."/>
        </authorList>
    </citation>
    <scope>NUCLEOTIDE SEQUENCE</scope>
    <source>
        <strain evidence="11">UB2</strain>
    </source>
</reference>
<feature type="region of interest" description="Disordered" evidence="8">
    <location>
        <begin position="104"/>
        <end position="142"/>
    </location>
</feature>
<comment type="subcellular location">
    <subcellularLocation>
        <location evidence="1">Nucleus</location>
    </subcellularLocation>
</comment>
<evidence type="ECO:0000256" key="8">
    <source>
        <dbReference type="SAM" id="MobiDB-lite"/>
    </source>
</evidence>
<dbReference type="PANTHER" id="PTHR31845:SF34">
    <property type="entry name" value="TRANSCRIPTIONAL ACTIVATOR OF PROTEASES PRTT"/>
    <property type="match status" value="1"/>
</dbReference>
<feature type="region of interest" description="Disordered" evidence="8">
    <location>
        <begin position="229"/>
        <end position="305"/>
    </location>
</feature>
<evidence type="ECO:0000256" key="4">
    <source>
        <dbReference type="ARBA" id="ARBA00023015"/>
    </source>
</evidence>
<dbReference type="EMBL" id="LT558132">
    <property type="protein sequence ID" value="SAM85245.1"/>
    <property type="molecule type" value="Genomic_DNA"/>
</dbReference>
<dbReference type="EMBL" id="ULHB01000035">
    <property type="protein sequence ID" value="SYW78122.1"/>
    <property type="molecule type" value="Genomic_DNA"/>
</dbReference>
<dbReference type="Proteomes" id="UP000658997">
    <property type="component" value="Unassembled WGS sequence"/>
</dbReference>
<dbReference type="CDD" id="cd12148">
    <property type="entry name" value="fungal_TF_MHR"/>
    <property type="match status" value="1"/>
</dbReference>
<dbReference type="GO" id="GO:0008270">
    <property type="term" value="F:zinc ion binding"/>
    <property type="evidence" value="ECO:0007669"/>
    <property type="project" value="InterPro"/>
</dbReference>
<dbReference type="InterPro" id="IPR051089">
    <property type="entry name" value="prtT"/>
</dbReference>
<reference evidence="10" key="1">
    <citation type="submission" date="2016-04" db="EMBL/GenBank/DDBJ databases">
        <authorList>
            <person name="Evans L.H."/>
            <person name="Alamgir A."/>
            <person name="Owens N."/>
            <person name="Weber N.D."/>
            <person name="Virtaneva K."/>
            <person name="Barbian K."/>
            <person name="Babar A."/>
            <person name="Rosenke K."/>
        </authorList>
    </citation>
    <scope>NUCLEOTIDE SEQUENCE</scope>
    <source>
        <strain evidence="10">UB2112</strain>
    </source>
</reference>
<evidence type="ECO:0000256" key="6">
    <source>
        <dbReference type="ARBA" id="ARBA00023163"/>
    </source>
</evidence>
<evidence type="ECO:0000313" key="10">
    <source>
        <dbReference type="EMBL" id="SAM85245.1"/>
    </source>
</evidence>
<dbReference type="AlphaFoldDB" id="A0A1K0GB53"/>
<gene>
    <name evidence="11" type="ORF">UBRO2_02314</name>
    <name evidence="10" type="ORF">UBRO_07794</name>
</gene>
<protein>
    <recommendedName>
        <fullName evidence="9">Zn(2)-C6 fungal-type domain-containing protein</fullName>
    </recommendedName>
</protein>
<feature type="compositionally biased region" description="Low complexity" evidence="8">
    <location>
        <begin position="235"/>
        <end position="247"/>
    </location>
</feature>
<feature type="compositionally biased region" description="Basic and acidic residues" evidence="8">
    <location>
        <begin position="37"/>
        <end position="51"/>
    </location>
</feature>
<feature type="domain" description="Zn(2)-C6 fungal-type" evidence="9">
    <location>
        <begin position="73"/>
        <end position="100"/>
    </location>
</feature>
<evidence type="ECO:0000313" key="11">
    <source>
        <dbReference type="EMBL" id="SYW78122.1"/>
    </source>
</evidence>
<accession>A0A1K0GB53</accession>
<dbReference type="InterPro" id="IPR001138">
    <property type="entry name" value="Zn2Cys6_DnaBD"/>
</dbReference>
<keyword evidence="5" id="KW-0238">DNA-binding</keyword>
<dbReference type="OrthoDB" id="2123952at2759"/>
<evidence type="ECO:0000256" key="3">
    <source>
        <dbReference type="ARBA" id="ARBA00022833"/>
    </source>
</evidence>
<feature type="region of interest" description="Disordered" evidence="8">
    <location>
        <begin position="1"/>
        <end position="72"/>
    </location>
</feature>
<dbReference type="PROSITE" id="PS00463">
    <property type="entry name" value="ZN2_CY6_FUNGAL_1"/>
    <property type="match status" value="1"/>
</dbReference>
<dbReference type="CDD" id="cd00067">
    <property type="entry name" value="GAL4"/>
    <property type="match status" value="1"/>
</dbReference>
<sequence>MSDAKLLHKGSVLSNLDNSAGAPSPPGTPPNQGRSASPDDKMALSESKEGADQPINNKDAEPEAKKRKRSQRACIRCRGQKLKCDGVFPCARCLKLKLVCKEPSEANAGTPTSNRVNHDDRDHKANTASYASSASNRAPSQASVQLTASGLSSLVTALPPCSSTHNDPAFWERPRNANHTHADAHHPDLRHPSDRFGYSLPDAVRRIDNLERTVSRLLERIVGHTISYDRNGVNSSARSSSAWSAASPQKPELKRPRADSPIDSDAEVDELQDGASEASVPLQTLSQQDRRSSRDGLSAVDERSAIARTPTDAAATYLSMPAVAAPVSNRPYSNGSRHFTAANNPIEAGFITLEMAQTLLEVFLTYCHVFAPFLEFDDKISIQSLSASEPFLLSVLLTIGSLYQDSHGKGEIAIRSELHAVLASYALNQLGSQLLHPEPTLGTVQAILLIAYWPQAFPGSPDEKLLTGYAANLLQSVAQQAQLGAISGHRAASNLSHRLPALWASLKAFESIAAIDSGKGMDLTDHDLVMSKVPRQSRSSIPTPYLVRAMPVIKELQMWLGQVSSNSPLARIDLPPPAARPNLTHDWDRFKYLQSQLFDVEKRWLASETDCSRLERIVGLVDRWTLQTYLAAVALKSAEIGGPSKAHGAERGPGYDSRYEEESARFVAAYRHDIRQACQVLMDIFTDPEISDALLYAPGYLLRRFSQAAVVSAQLVDFHDAEPARAAQELIYLCSKRFDQLGHIDFSSFAADLSWFVKSSYEKVRDRSLRDQRDGVMGSDAPDSITAPERRRWLGADLFGVFFGVGMMANHGAGLGLASF</sequence>
<keyword evidence="4" id="KW-0805">Transcription regulation</keyword>
<name>A0A1K0GB53_9BASI</name>
<proteinExistence type="predicted"/>
<feature type="compositionally biased region" description="Basic and acidic residues" evidence="8">
    <location>
        <begin position="288"/>
        <end position="305"/>
    </location>
</feature>
<evidence type="ECO:0000313" key="12">
    <source>
        <dbReference type="Proteomes" id="UP000658997"/>
    </source>
</evidence>